<sequence length="256" mass="26912">MSSQQTVQEDQLLELLLQLKRTMPEQARAILNSQPQIAYALMAVMVNLNAINVEVVQKTLSSVGAGAPPSAAAATPAPVPPPVAPHPAIPTYGIGQPPRGNTPTYPPPGPSSSAPPQMQHQPPVGPRGSYPPPGPAYPPQAPGYPPSGPSYHQGHPNYPQYSHQTPPPHQGQYGMQHPGPGPYPSTTYNVPPPNAPAPSVPLASNPALQETLASIPEDQKALILRVVSLSPEEINKMPPQERASIVQLRASLGVPT</sequence>
<evidence type="ECO:0000259" key="5">
    <source>
        <dbReference type="Pfam" id="PF14327"/>
    </source>
</evidence>
<feature type="compositionally biased region" description="Pro residues" evidence="3">
    <location>
        <begin position="190"/>
        <end position="199"/>
    </location>
</feature>
<dbReference type="Proteomes" id="UP000813824">
    <property type="component" value="Unassembled WGS sequence"/>
</dbReference>
<evidence type="ECO:0000313" key="7">
    <source>
        <dbReference type="Proteomes" id="UP000813824"/>
    </source>
</evidence>
<evidence type="ECO:0000256" key="2">
    <source>
        <dbReference type="ARBA" id="ARBA00023242"/>
    </source>
</evidence>
<dbReference type="GO" id="GO:0003729">
    <property type="term" value="F:mRNA binding"/>
    <property type="evidence" value="ECO:0007669"/>
    <property type="project" value="TreeGrafter"/>
</dbReference>
<feature type="compositionally biased region" description="Pro residues" evidence="3">
    <location>
        <begin position="123"/>
        <end position="148"/>
    </location>
</feature>
<organism evidence="6 7">
    <name type="scientific">Cristinia sonorae</name>
    <dbReference type="NCBI Taxonomy" id="1940300"/>
    <lineage>
        <taxon>Eukaryota</taxon>
        <taxon>Fungi</taxon>
        <taxon>Dikarya</taxon>
        <taxon>Basidiomycota</taxon>
        <taxon>Agaricomycotina</taxon>
        <taxon>Agaricomycetes</taxon>
        <taxon>Agaricomycetidae</taxon>
        <taxon>Agaricales</taxon>
        <taxon>Pleurotineae</taxon>
        <taxon>Stephanosporaceae</taxon>
        <taxon>Cristinia</taxon>
    </lineage>
</organism>
<protein>
    <recommendedName>
        <fullName evidence="8">Cleavage stimulation factor subunit 2 hinge domain-containing protein</fullName>
    </recommendedName>
</protein>
<keyword evidence="2" id="KW-0539">Nucleus</keyword>
<comment type="caution">
    <text evidence="6">The sequence shown here is derived from an EMBL/GenBank/DDBJ whole genome shotgun (WGS) entry which is preliminary data.</text>
</comment>
<dbReference type="Pfam" id="PF14304">
    <property type="entry name" value="CSTF_C"/>
    <property type="match status" value="1"/>
</dbReference>
<feature type="compositionally biased region" description="Low complexity" evidence="3">
    <location>
        <begin position="63"/>
        <end position="76"/>
    </location>
</feature>
<feature type="compositionally biased region" description="Pro residues" evidence="3">
    <location>
        <begin position="77"/>
        <end position="88"/>
    </location>
</feature>
<evidence type="ECO:0000256" key="1">
    <source>
        <dbReference type="ARBA" id="ARBA00004123"/>
    </source>
</evidence>
<evidence type="ECO:0000313" key="6">
    <source>
        <dbReference type="EMBL" id="KAH8094619.1"/>
    </source>
</evidence>
<dbReference type="EMBL" id="JAEVFJ010000025">
    <property type="protein sequence ID" value="KAH8094619.1"/>
    <property type="molecule type" value="Genomic_DNA"/>
</dbReference>
<name>A0A8K0UJI3_9AGAR</name>
<accession>A0A8K0UJI3</accession>
<dbReference type="Gene3D" id="1.10.20.70">
    <property type="entry name" value="Transcription termination and cleavage factor, C-terminal domain"/>
    <property type="match status" value="1"/>
</dbReference>
<gene>
    <name evidence="6" type="ORF">BXZ70DRAFT_946876</name>
</gene>
<dbReference type="AlphaFoldDB" id="A0A8K0UJI3"/>
<keyword evidence="7" id="KW-1185">Reference proteome</keyword>
<dbReference type="PANTHER" id="PTHR45735">
    <property type="entry name" value="CLEAVAGE STIMULATION FACTOR SUBUNIT 2"/>
    <property type="match status" value="1"/>
</dbReference>
<evidence type="ECO:0000259" key="4">
    <source>
        <dbReference type="Pfam" id="PF14304"/>
    </source>
</evidence>
<reference evidence="6" key="1">
    <citation type="journal article" date="2021" name="New Phytol.">
        <title>Evolutionary innovations through gain and loss of genes in the ectomycorrhizal Boletales.</title>
        <authorList>
            <person name="Wu G."/>
            <person name="Miyauchi S."/>
            <person name="Morin E."/>
            <person name="Kuo A."/>
            <person name="Drula E."/>
            <person name="Varga T."/>
            <person name="Kohler A."/>
            <person name="Feng B."/>
            <person name="Cao Y."/>
            <person name="Lipzen A."/>
            <person name="Daum C."/>
            <person name="Hundley H."/>
            <person name="Pangilinan J."/>
            <person name="Johnson J."/>
            <person name="Barry K."/>
            <person name="LaButti K."/>
            <person name="Ng V."/>
            <person name="Ahrendt S."/>
            <person name="Min B."/>
            <person name="Choi I.G."/>
            <person name="Park H."/>
            <person name="Plett J.M."/>
            <person name="Magnuson J."/>
            <person name="Spatafora J.W."/>
            <person name="Nagy L.G."/>
            <person name="Henrissat B."/>
            <person name="Grigoriev I.V."/>
            <person name="Yang Z.L."/>
            <person name="Xu J."/>
            <person name="Martin F.M."/>
        </authorList>
    </citation>
    <scope>NUCLEOTIDE SEQUENCE</scope>
    <source>
        <strain evidence="6">KKN 215</strain>
    </source>
</reference>
<evidence type="ECO:0008006" key="8">
    <source>
        <dbReference type="Google" id="ProtNLM"/>
    </source>
</evidence>
<dbReference type="InterPro" id="IPR038192">
    <property type="entry name" value="CSTF_C_sf"/>
</dbReference>
<proteinExistence type="predicted"/>
<dbReference type="OrthoDB" id="272703at2759"/>
<dbReference type="PANTHER" id="PTHR45735:SF2">
    <property type="entry name" value="CLEAVAGE STIMULATION FACTOR SUBUNIT 2"/>
    <property type="match status" value="1"/>
</dbReference>
<feature type="region of interest" description="Disordered" evidence="3">
    <location>
        <begin position="63"/>
        <end position="203"/>
    </location>
</feature>
<evidence type="ECO:0000256" key="3">
    <source>
        <dbReference type="SAM" id="MobiDB-lite"/>
    </source>
</evidence>
<dbReference type="InterPro" id="IPR025742">
    <property type="entry name" value="CSTF2_hinge"/>
</dbReference>
<dbReference type="InterPro" id="IPR026896">
    <property type="entry name" value="CSTF_C"/>
</dbReference>
<comment type="subcellular location">
    <subcellularLocation>
        <location evidence="1">Nucleus</location>
    </subcellularLocation>
</comment>
<dbReference type="GO" id="GO:0005847">
    <property type="term" value="C:mRNA cleavage and polyadenylation specificity factor complex"/>
    <property type="evidence" value="ECO:0007669"/>
    <property type="project" value="TreeGrafter"/>
</dbReference>
<dbReference type="GO" id="GO:0031124">
    <property type="term" value="P:mRNA 3'-end processing"/>
    <property type="evidence" value="ECO:0007669"/>
    <property type="project" value="InterPro"/>
</dbReference>
<feature type="domain" description="Transcription termination and cleavage factor C-terminal" evidence="4">
    <location>
        <begin position="218"/>
        <end position="250"/>
    </location>
</feature>
<dbReference type="Pfam" id="PF14327">
    <property type="entry name" value="CSTF2_hinge"/>
    <property type="match status" value="1"/>
</dbReference>
<feature type="domain" description="Cleavage stimulation factor subunit 2 hinge" evidence="5">
    <location>
        <begin position="6"/>
        <end position="59"/>
    </location>
</feature>